<reference evidence="2" key="1">
    <citation type="journal article" date="2023" name="Nat. Plants">
        <title>Single-cell RNA sequencing provides a high-resolution roadmap for understanding the multicellular compartmentation of specialized metabolism.</title>
        <authorList>
            <person name="Sun S."/>
            <person name="Shen X."/>
            <person name="Li Y."/>
            <person name="Li Y."/>
            <person name="Wang S."/>
            <person name="Li R."/>
            <person name="Zhang H."/>
            <person name="Shen G."/>
            <person name="Guo B."/>
            <person name="Wei J."/>
            <person name="Xu J."/>
            <person name="St-Pierre B."/>
            <person name="Chen S."/>
            <person name="Sun C."/>
        </authorList>
    </citation>
    <scope>NUCLEOTIDE SEQUENCE [LARGE SCALE GENOMIC DNA]</scope>
</reference>
<proteinExistence type="predicted"/>
<dbReference type="EMBL" id="CM044702">
    <property type="protein sequence ID" value="KAI5677278.1"/>
    <property type="molecule type" value="Genomic_DNA"/>
</dbReference>
<evidence type="ECO:0000313" key="2">
    <source>
        <dbReference type="Proteomes" id="UP001060085"/>
    </source>
</evidence>
<name>A0ACC0BXK9_CATRO</name>
<keyword evidence="2" id="KW-1185">Reference proteome</keyword>
<sequence>MEEGLLLKERLISRATWDCSRSSFEEVKKLCYIAVPMVAVNLSLSLLHVISLTMVGHLGELSLSSTALAISICSVTGFSFLILVLKLKVILMIYAILVKFSTITISFHIIFSWVMVYKSGLNHVGAALAIGASIWLNLSILSLYIKYSSSFAKTRAPISLEIFQGIKDFFRFAVPSAVMICLEWWSYELLVLLSGLVPNPQLETSVLSVCLNTMITLYAIPNALSVAVSTRVSNELGAGNPRGAQLSVFGLMFLAATEIIILVTALFASRHVFGYIFSSDKEVVDYVKNMAPLLGISLFMDGIKGTLPGVARGCGWQHLGAIVNLASFYVFGIPIAVILCFVFKLRGKGLWIGILSGGTMQSLLYSIITYCTNWENQAIKARERLFKEKHWHDDVLE</sequence>
<protein>
    <submittedName>
        <fullName evidence="1">Uncharacterized protein</fullName>
    </submittedName>
</protein>
<organism evidence="1 2">
    <name type="scientific">Catharanthus roseus</name>
    <name type="common">Madagascar periwinkle</name>
    <name type="synonym">Vinca rosea</name>
    <dbReference type="NCBI Taxonomy" id="4058"/>
    <lineage>
        <taxon>Eukaryota</taxon>
        <taxon>Viridiplantae</taxon>
        <taxon>Streptophyta</taxon>
        <taxon>Embryophyta</taxon>
        <taxon>Tracheophyta</taxon>
        <taxon>Spermatophyta</taxon>
        <taxon>Magnoliopsida</taxon>
        <taxon>eudicotyledons</taxon>
        <taxon>Gunneridae</taxon>
        <taxon>Pentapetalae</taxon>
        <taxon>asterids</taxon>
        <taxon>lamiids</taxon>
        <taxon>Gentianales</taxon>
        <taxon>Apocynaceae</taxon>
        <taxon>Rauvolfioideae</taxon>
        <taxon>Vinceae</taxon>
        <taxon>Catharanthinae</taxon>
        <taxon>Catharanthus</taxon>
    </lineage>
</organism>
<gene>
    <name evidence="1" type="ORF">M9H77_08228</name>
</gene>
<dbReference type="Proteomes" id="UP001060085">
    <property type="component" value="Linkage Group LG02"/>
</dbReference>
<comment type="caution">
    <text evidence="1">The sequence shown here is derived from an EMBL/GenBank/DDBJ whole genome shotgun (WGS) entry which is preliminary data.</text>
</comment>
<evidence type="ECO:0000313" key="1">
    <source>
        <dbReference type="EMBL" id="KAI5677278.1"/>
    </source>
</evidence>
<accession>A0ACC0BXK9</accession>